<dbReference type="InterPro" id="IPR002401">
    <property type="entry name" value="Cyt_P450_E_grp-I"/>
</dbReference>
<comment type="subcellular location">
    <subcellularLocation>
        <location evidence="1">Membrane</location>
    </subcellularLocation>
</comment>
<dbReference type="InterPro" id="IPR001128">
    <property type="entry name" value="Cyt_P450"/>
</dbReference>
<dbReference type="RefSeq" id="XP_071905898.1">
    <property type="nucleotide sequence ID" value="XM_072049797.1"/>
</dbReference>
<accession>A0ABM4UF48</accession>
<dbReference type="PANTHER" id="PTHR24282:SF273">
    <property type="entry name" value="CYTOCHROME P450 CYP72A219-LIKE"/>
    <property type="match status" value="1"/>
</dbReference>
<dbReference type="PRINTS" id="PR00385">
    <property type="entry name" value="P450"/>
</dbReference>
<evidence type="ECO:0000256" key="6">
    <source>
        <dbReference type="ARBA" id="ARBA00022989"/>
    </source>
</evidence>
<dbReference type="PROSITE" id="PS00086">
    <property type="entry name" value="CYTOCHROME_P450"/>
    <property type="match status" value="3"/>
</dbReference>
<evidence type="ECO:0000256" key="1">
    <source>
        <dbReference type="ARBA" id="ARBA00004370"/>
    </source>
</evidence>
<sequence>MEATYVSTFTVYSSCLLLLLLLVVVVSWKALNWVWFRPKKLEKHLKEQGFRGNPYKLLHGDFKEMSTLYTEAQSKNLNLSDDIVPRVIPQYLGAVKKYGKNTYLWFGPRPAVVIMDPNLIKAVTQKVDVFRKLRVHPLGRLLALGLVSYEGEKWAKQRKLLNPAFHVEKLKLMLPAFYKSASEMVTKWENVISPKGLAEVDVWPNLQALTSDAISRTAFGSNYEEGRRIFELQREQTEHLMQAARSVYINIPGFRFLPTKRNRRMKQITREVNGSVREMINTRRKAMRAGEAGSDDLLGLMLQSNSQEIEKHGNKDFGMTTEEIVDECKLFYLAGQETTSGLLVWTMVLLCRYPEWQARAREEVLQQFGTKDPDFEGLNHLKIVTMILHEVLRLYPPVPIMSRGTTQETKLGNLTLPAGVQITLPIMLMHHDPDIWGEDVKEFKPERFAEGVSHATKGQVAYFPFGWGPRICIGQNFAMLEAKLAMSMILHRFSFELSPSYTHAPGRATAVVQPQYGAHLILQKIYLDKTKFCAITREIIEECKLLYSASAQTSKNVLENRFCNTLLGPKISQFDEPNFKEIQEHGNERFGLTSEEVIQECKLFFFAGHETTAILLVWTLILLSKHSDWQARARDGFFRSLVTMILNEVPRLYTPGVMISRRVNQDTKLGELSPPAGMIVLMPSILLHHDPSLWGDDAKEFNPERFSEGVAKATKGQQCFLPFGGGPRICIGQNFALLEANMALALILQRFSFELSPLYTHAPYLFRTLLQPQYGAQLIMKKLWICIDFRMMCPKVEYMVPAFYLSCNEMLSKWENLAPAEGSFELDVWPYLQTFTGDVISRTAFGSNHEKGRRIFELQREQALYIEQVMQSICLPGWSFVPTERNKRMQKIFKEVNSLVMGNINERLKEIQTGEATSDDLLRILLESNFNEIRQHGNKNCMSLEEVIEECKLFYLAGQETTSGLLAWTLILLSQHFDWQARARDEVLQVFDNNEPDISKLNHLKIVTMILNEVLRLYPPAAMLFRMIPEETKLGELSLPEGMFIFVARVLLQQDKDLWGDDAKEFNPERFSEGVSKATKGNLSLFPFGWGPRTCMGQNFAMLEAKMALALILRRFSWELSPSYAHAPQVVLTLQPQYGAHLILKKLLAIRSTA</sequence>
<evidence type="ECO:0000256" key="3">
    <source>
        <dbReference type="ARBA" id="ARBA00022617"/>
    </source>
</evidence>
<dbReference type="Gene3D" id="1.10.630.10">
    <property type="entry name" value="Cytochrome P450"/>
    <property type="match status" value="3"/>
</dbReference>
<dbReference type="CDD" id="cd20642">
    <property type="entry name" value="CYP72"/>
    <property type="match status" value="1"/>
</dbReference>
<reference evidence="12" key="1">
    <citation type="submission" date="2025-08" db="UniProtKB">
        <authorList>
            <consortium name="RefSeq"/>
        </authorList>
    </citation>
    <scope>IDENTIFICATION</scope>
    <source>
        <tissue evidence="12">Leaves</tissue>
    </source>
</reference>
<keyword evidence="7" id="KW-0560">Oxidoreductase</keyword>
<dbReference type="InterPro" id="IPR017972">
    <property type="entry name" value="Cyt_P450_CS"/>
</dbReference>
<evidence type="ECO:0000256" key="9">
    <source>
        <dbReference type="ARBA" id="ARBA00023033"/>
    </source>
</evidence>
<keyword evidence="10" id="KW-0472">Membrane</keyword>
<gene>
    <name evidence="12" type="primary">LOC113687959</name>
</gene>
<evidence type="ECO:0000256" key="5">
    <source>
        <dbReference type="ARBA" id="ARBA00022723"/>
    </source>
</evidence>
<dbReference type="SUPFAM" id="SSF48264">
    <property type="entry name" value="Cytochrome P450"/>
    <property type="match status" value="3"/>
</dbReference>
<evidence type="ECO:0000313" key="11">
    <source>
        <dbReference type="Proteomes" id="UP001652660"/>
    </source>
</evidence>
<dbReference type="InterPro" id="IPR036396">
    <property type="entry name" value="Cyt_P450_sf"/>
</dbReference>
<proteinExistence type="inferred from homology"/>
<dbReference type="PRINTS" id="PR00463">
    <property type="entry name" value="EP450I"/>
</dbReference>
<dbReference type="PANTHER" id="PTHR24282">
    <property type="entry name" value="CYTOCHROME P450 FAMILY MEMBER"/>
    <property type="match status" value="1"/>
</dbReference>
<evidence type="ECO:0000313" key="12">
    <source>
        <dbReference type="RefSeq" id="XP_071905898.1"/>
    </source>
</evidence>
<keyword evidence="11" id="KW-1185">Reference proteome</keyword>
<keyword evidence="3" id="KW-0349">Heme</keyword>
<organism evidence="11 12">
    <name type="scientific">Coffea arabica</name>
    <name type="common">Arabian coffee</name>
    <dbReference type="NCBI Taxonomy" id="13443"/>
    <lineage>
        <taxon>Eukaryota</taxon>
        <taxon>Viridiplantae</taxon>
        <taxon>Streptophyta</taxon>
        <taxon>Embryophyta</taxon>
        <taxon>Tracheophyta</taxon>
        <taxon>Spermatophyta</taxon>
        <taxon>Magnoliopsida</taxon>
        <taxon>eudicotyledons</taxon>
        <taxon>Gunneridae</taxon>
        <taxon>Pentapetalae</taxon>
        <taxon>asterids</taxon>
        <taxon>lamiids</taxon>
        <taxon>Gentianales</taxon>
        <taxon>Rubiaceae</taxon>
        <taxon>Ixoroideae</taxon>
        <taxon>Gardenieae complex</taxon>
        <taxon>Bertiereae - Coffeeae clade</taxon>
        <taxon>Coffeeae</taxon>
        <taxon>Coffea</taxon>
    </lineage>
</organism>
<dbReference type="Pfam" id="PF00067">
    <property type="entry name" value="p450"/>
    <property type="match status" value="3"/>
</dbReference>
<keyword evidence="4" id="KW-0812">Transmembrane</keyword>
<keyword evidence="8" id="KW-0408">Iron</keyword>
<evidence type="ECO:0008006" key="13">
    <source>
        <dbReference type="Google" id="ProtNLM"/>
    </source>
</evidence>
<keyword evidence="6" id="KW-1133">Transmembrane helix</keyword>
<evidence type="ECO:0000256" key="7">
    <source>
        <dbReference type="ARBA" id="ARBA00023002"/>
    </source>
</evidence>
<keyword evidence="5" id="KW-0479">Metal-binding</keyword>
<evidence type="ECO:0000256" key="8">
    <source>
        <dbReference type="ARBA" id="ARBA00023004"/>
    </source>
</evidence>
<dbReference type="GeneID" id="113687959"/>
<dbReference type="InterPro" id="IPR050665">
    <property type="entry name" value="Cytochrome_P450_Monooxygen"/>
</dbReference>
<evidence type="ECO:0000256" key="10">
    <source>
        <dbReference type="ARBA" id="ARBA00023136"/>
    </source>
</evidence>
<keyword evidence="9" id="KW-0503">Monooxygenase</keyword>
<dbReference type="Proteomes" id="UP001652660">
    <property type="component" value="Chromosome 5e"/>
</dbReference>
<evidence type="ECO:0000256" key="4">
    <source>
        <dbReference type="ARBA" id="ARBA00022692"/>
    </source>
</evidence>
<name>A0ABM4UF48_COFAR</name>
<protein>
    <recommendedName>
        <fullName evidence="13">Cytochrome P450 CYP72A219-like</fullName>
    </recommendedName>
</protein>
<comment type="similarity">
    <text evidence="2">Belongs to the cytochrome P450 family.</text>
</comment>
<evidence type="ECO:0000256" key="2">
    <source>
        <dbReference type="ARBA" id="ARBA00010617"/>
    </source>
</evidence>